<name>A0A9N9UMC8_9HYPO</name>
<accession>A0A9N9UMC8</accession>
<feature type="transmembrane region" description="Helical" evidence="6">
    <location>
        <begin position="41"/>
        <end position="67"/>
    </location>
</feature>
<comment type="subcellular location">
    <subcellularLocation>
        <location evidence="1">Membrane</location>
        <topology evidence="1">Multi-pass membrane protein</topology>
    </subcellularLocation>
</comment>
<dbReference type="AlphaFoldDB" id="A0A9N9UMC8"/>
<dbReference type="PANTHER" id="PTHR33048:SF47">
    <property type="entry name" value="INTEGRAL MEMBRANE PROTEIN-RELATED"/>
    <property type="match status" value="1"/>
</dbReference>
<feature type="transmembrane region" description="Helical" evidence="6">
    <location>
        <begin position="123"/>
        <end position="142"/>
    </location>
</feature>
<dbReference type="InterPro" id="IPR049326">
    <property type="entry name" value="Rhodopsin_dom_fungi"/>
</dbReference>
<sequence>MPFINKKYLSAIPGLVDFGLGRPNENNPYGLSVAEIRRKGWFLLFLASETYTFAIVFCKFAILAFYWRIFKYTSIRIAIQVLSVVTMAWFLLRVFMVSFQCVPIQALWDPSIKNGRCTIKKPTLFFSTGLTHLLIELVLLILPATELRKLHLPLGQKIAVILLFMTGILTCIASIFVAITAMQFDQNTQELGLDLAKHMTWRVAEVNLAGVSSMYTRFAILLWPTGIIPFLLFSNIMPAASLPLILPIIRKIVPGRFLNSHSERPPLQAINIERSRGRLTSIIKKRIHNAEGASSRNELANLDSNKGSAPLSIAEPCLIASCHNNH</sequence>
<evidence type="ECO:0000256" key="3">
    <source>
        <dbReference type="ARBA" id="ARBA00022989"/>
    </source>
</evidence>
<feature type="transmembrane region" description="Helical" evidence="6">
    <location>
        <begin position="158"/>
        <end position="182"/>
    </location>
</feature>
<dbReference type="EMBL" id="CABFNO020001517">
    <property type="protein sequence ID" value="CAG9993203.1"/>
    <property type="molecule type" value="Genomic_DNA"/>
</dbReference>
<feature type="transmembrane region" description="Helical" evidence="6">
    <location>
        <begin position="79"/>
        <end position="102"/>
    </location>
</feature>
<dbReference type="Pfam" id="PF20684">
    <property type="entry name" value="Fung_rhodopsin"/>
    <property type="match status" value="1"/>
</dbReference>
<evidence type="ECO:0000256" key="6">
    <source>
        <dbReference type="SAM" id="Phobius"/>
    </source>
</evidence>
<organism evidence="8 9">
    <name type="scientific">Clonostachys byssicola</name>
    <dbReference type="NCBI Taxonomy" id="160290"/>
    <lineage>
        <taxon>Eukaryota</taxon>
        <taxon>Fungi</taxon>
        <taxon>Dikarya</taxon>
        <taxon>Ascomycota</taxon>
        <taxon>Pezizomycotina</taxon>
        <taxon>Sordariomycetes</taxon>
        <taxon>Hypocreomycetidae</taxon>
        <taxon>Hypocreales</taxon>
        <taxon>Bionectriaceae</taxon>
        <taxon>Clonostachys</taxon>
    </lineage>
</organism>
<reference evidence="8" key="1">
    <citation type="submission" date="2021-10" db="EMBL/GenBank/DDBJ databases">
        <authorList>
            <person name="Piombo E."/>
        </authorList>
    </citation>
    <scope>NUCLEOTIDE SEQUENCE</scope>
</reference>
<comment type="caution">
    <text evidence="8">The sequence shown here is derived from an EMBL/GenBank/DDBJ whole genome shotgun (WGS) entry which is preliminary data.</text>
</comment>
<evidence type="ECO:0000259" key="7">
    <source>
        <dbReference type="Pfam" id="PF20684"/>
    </source>
</evidence>
<dbReference type="Proteomes" id="UP000754883">
    <property type="component" value="Unassembled WGS sequence"/>
</dbReference>
<proteinExistence type="inferred from homology"/>
<evidence type="ECO:0000313" key="8">
    <source>
        <dbReference type="EMBL" id="CAG9993203.1"/>
    </source>
</evidence>
<keyword evidence="4 6" id="KW-0472">Membrane</keyword>
<evidence type="ECO:0000256" key="5">
    <source>
        <dbReference type="ARBA" id="ARBA00038359"/>
    </source>
</evidence>
<dbReference type="InterPro" id="IPR052337">
    <property type="entry name" value="SAT4-like"/>
</dbReference>
<evidence type="ECO:0000256" key="4">
    <source>
        <dbReference type="ARBA" id="ARBA00023136"/>
    </source>
</evidence>
<dbReference type="GO" id="GO:0016020">
    <property type="term" value="C:membrane"/>
    <property type="evidence" value="ECO:0007669"/>
    <property type="project" value="UniProtKB-SubCell"/>
</dbReference>
<keyword evidence="9" id="KW-1185">Reference proteome</keyword>
<evidence type="ECO:0000256" key="1">
    <source>
        <dbReference type="ARBA" id="ARBA00004141"/>
    </source>
</evidence>
<feature type="transmembrane region" description="Helical" evidence="6">
    <location>
        <begin position="227"/>
        <end position="249"/>
    </location>
</feature>
<feature type="domain" description="Rhodopsin" evidence="7">
    <location>
        <begin position="17"/>
        <end position="212"/>
    </location>
</feature>
<keyword evidence="3 6" id="KW-1133">Transmembrane helix</keyword>
<keyword evidence="2 6" id="KW-0812">Transmembrane</keyword>
<dbReference type="PANTHER" id="PTHR33048">
    <property type="entry name" value="PTH11-LIKE INTEGRAL MEMBRANE PROTEIN (AFU_ORTHOLOGUE AFUA_5G11245)"/>
    <property type="match status" value="1"/>
</dbReference>
<evidence type="ECO:0000313" key="9">
    <source>
        <dbReference type="Proteomes" id="UP000754883"/>
    </source>
</evidence>
<dbReference type="OrthoDB" id="5417844at2759"/>
<gene>
    <name evidence="8" type="ORF">CBYS24578_00017015</name>
</gene>
<evidence type="ECO:0000256" key="2">
    <source>
        <dbReference type="ARBA" id="ARBA00022692"/>
    </source>
</evidence>
<comment type="similarity">
    <text evidence="5">Belongs to the SAT4 family.</text>
</comment>
<protein>
    <recommendedName>
        <fullName evidence="7">Rhodopsin domain-containing protein</fullName>
    </recommendedName>
</protein>